<protein>
    <submittedName>
        <fullName evidence="2">Ammonium transporter 3</fullName>
    </submittedName>
</protein>
<evidence type="ECO:0000313" key="2">
    <source>
        <dbReference type="EMBL" id="CAK9006691.1"/>
    </source>
</evidence>
<evidence type="ECO:0000313" key="3">
    <source>
        <dbReference type="Proteomes" id="UP001642464"/>
    </source>
</evidence>
<dbReference type="Proteomes" id="UP001642464">
    <property type="component" value="Unassembled WGS sequence"/>
</dbReference>
<sequence length="549" mass="61243">MGTVASNSCCEADKGTNEEFCVPRTHCFDADADDSAAISPNLSPGVGHMWSESSMQVGHKRSSVLTPDLEIMRGISLSSTLSSGGHLWRYSPKKFSTEQRMALYSKSKPVEKLDIFISHTWWTPGWQKAAALYLQTAWPTLLVSWLLAISVAFVLSVTRILPMPFIYEANLVGFTALCPFGCWILCFGIFLPLLLSAVLLHLNCHRSPLCFVDVACIHQEDSHLMRRGVQGIGGFLAASRELRVLWSPPYLSRLWCVFELAAFSKANSSGQIVLAPLFVETSVWCLWGFLCVSNVLFWFARSGRGGASILAYFIVLVVIGPATHGLRKSYLSKQRLLEDLKKFDLDEVKCYSEADREFIHSAITDWYGSSEAFTSYVRGPLKRKMLEPILHTQLPLPYLLFLLTPTFSISFETFLALWMGRAPVESLVAWAVGMMLGNNLLWLPLFMVLWIYLCDQFAQPRWPGRCWDVLQTGAVMAVCFLFAAFVSLGSNFSVAYGPVAAICWASSGVAAVLGVLITRPLRFRRRKNAFLVMEAKVPDTEIAEMESNA</sequence>
<keyword evidence="1" id="KW-0812">Transmembrane</keyword>
<keyword evidence="1" id="KW-1133">Transmembrane helix</keyword>
<proteinExistence type="predicted"/>
<feature type="transmembrane region" description="Helical" evidence="1">
    <location>
        <begin position="141"/>
        <end position="161"/>
    </location>
</feature>
<feature type="transmembrane region" description="Helical" evidence="1">
    <location>
        <begin position="466"/>
        <end position="488"/>
    </location>
</feature>
<feature type="transmembrane region" description="Helical" evidence="1">
    <location>
        <begin position="494"/>
        <end position="517"/>
    </location>
</feature>
<feature type="transmembrane region" description="Helical" evidence="1">
    <location>
        <begin position="273"/>
        <end position="300"/>
    </location>
</feature>
<keyword evidence="3" id="KW-1185">Reference proteome</keyword>
<gene>
    <name evidence="2" type="ORF">SCF082_LOCUS9139</name>
</gene>
<feature type="transmembrane region" description="Helical" evidence="1">
    <location>
        <begin position="398"/>
        <end position="421"/>
    </location>
</feature>
<organism evidence="2 3">
    <name type="scientific">Durusdinium trenchii</name>
    <dbReference type="NCBI Taxonomy" id="1381693"/>
    <lineage>
        <taxon>Eukaryota</taxon>
        <taxon>Sar</taxon>
        <taxon>Alveolata</taxon>
        <taxon>Dinophyceae</taxon>
        <taxon>Suessiales</taxon>
        <taxon>Symbiodiniaceae</taxon>
        <taxon>Durusdinium</taxon>
    </lineage>
</organism>
<feature type="transmembrane region" description="Helical" evidence="1">
    <location>
        <begin position="306"/>
        <end position="326"/>
    </location>
</feature>
<keyword evidence="1" id="KW-0472">Membrane</keyword>
<reference evidence="2 3" key="1">
    <citation type="submission" date="2024-02" db="EMBL/GenBank/DDBJ databases">
        <authorList>
            <person name="Chen Y."/>
            <person name="Shah S."/>
            <person name="Dougan E. K."/>
            <person name="Thang M."/>
            <person name="Chan C."/>
        </authorList>
    </citation>
    <scope>NUCLEOTIDE SEQUENCE [LARGE SCALE GENOMIC DNA]</scope>
</reference>
<dbReference type="EMBL" id="CAXAMM010005280">
    <property type="protein sequence ID" value="CAK9006691.1"/>
    <property type="molecule type" value="Genomic_DNA"/>
</dbReference>
<name>A0ABP0IX63_9DINO</name>
<accession>A0ABP0IX63</accession>
<feature type="transmembrane region" description="Helical" evidence="1">
    <location>
        <begin position="427"/>
        <end position="454"/>
    </location>
</feature>
<feature type="transmembrane region" description="Helical" evidence="1">
    <location>
        <begin position="173"/>
        <end position="200"/>
    </location>
</feature>
<evidence type="ECO:0000256" key="1">
    <source>
        <dbReference type="SAM" id="Phobius"/>
    </source>
</evidence>
<comment type="caution">
    <text evidence="2">The sequence shown here is derived from an EMBL/GenBank/DDBJ whole genome shotgun (WGS) entry which is preliminary data.</text>
</comment>